<sequence length="78" mass="9432">MLADSNICGKYRHYKNEKLYEVIGQARHSETEEDMVVYKALYHCDEFGKNQLWVRPMQMFFEHVTHNGKTVPRFHRIE</sequence>
<name>A0ABW8D2N3_9GAMM</name>
<gene>
    <name evidence="2" type="ORF">ACD661_00095</name>
</gene>
<dbReference type="InterPro" id="IPR037135">
    <property type="entry name" value="DUF1653-like_dom_sf"/>
</dbReference>
<organism evidence="2 3">
    <name type="scientific">Legionella lytica</name>
    <dbReference type="NCBI Taxonomy" id="96232"/>
    <lineage>
        <taxon>Bacteria</taxon>
        <taxon>Pseudomonadati</taxon>
        <taxon>Pseudomonadota</taxon>
        <taxon>Gammaproteobacteria</taxon>
        <taxon>Legionellales</taxon>
        <taxon>Legionellaceae</taxon>
        <taxon>Legionella</taxon>
    </lineage>
</organism>
<comment type="caution">
    <text evidence="2">The sequence shown here is derived from an EMBL/GenBank/DDBJ whole genome shotgun (WGS) entry which is preliminary data.</text>
</comment>
<protein>
    <submittedName>
        <fullName evidence="2">DUF1653 domain-containing protein</fullName>
    </submittedName>
</protein>
<dbReference type="Proteomes" id="UP001615550">
    <property type="component" value="Unassembled WGS sequence"/>
</dbReference>
<accession>A0ABW8D2N3</accession>
<dbReference type="EMBL" id="JBGORX010000001">
    <property type="protein sequence ID" value="MFJ1266948.1"/>
    <property type="molecule type" value="Genomic_DNA"/>
</dbReference>
<evidence type="ECO:0000313" key="3">
    <source>
        <dbReference type="Proteomes" id="UP001615550"/>
    </source>
</evidence>
<dbReference type="Pfam" id="PF07866">
    <property type="entry name" value="DUF1653"/>
    <property type="match status" value="1"/>
</dbReference>
<evidence type="ECO:0000259" key="1">
    <source>
        <dbReference type="Pfam" id="PF07866"/>
    </source>
</evidence>
<reference evidence="2 3" key="1">
    <citation type="submission" date="2024-08" db="EMBL/GenBank/DDBJ databases">
        <title>Draft Genome Sequence of Legionella lytica strain DSB2004, Isolated From a Fire Sprinkler System.</title>
        <authorList>
            <person name="Everhart A.D."/>
            <person name="Kidane D.T."/>
            <person name="Farone A.L."/>
            <person name="Farone M.B."/>
        </authorList>
    </citation>
    <scope>NUCLEOTIDE SEQUENCE [LARGE SCALE GENOMIC DNA]</scope>
    <source>
        <strain evidence="2 3">DSB2004</strain>
    </source>
</reference>
<keyword evidence="3" id="KW-1185">Reference proteome</keyword>
<dbReference type="RefSeq" id="WP_400185401.1">
    <property type="nucleotide sequence ID" value="NZ_JBGORX010000001.1"/>
</dbReference>
<feature type="domain" description="DUF1653" evidence="1">
    <location>
        <begin position="9"/>
        <end position="75"/>
    </location>
</feature>
<dbReference type="Gene3D" id="2.30.30.320">
    <property type="entry name" value="DUF1653-like domain"/>
    <property type="match status" value="1"/>
</dbReference>
<proteinExistence type="predicted"/>
<dbReference type="InterPro" id="IPR023387">
    <property type="entry name" value="DUF1653-like_dom"/>
</dbReference>
<evidence type="ECO:0000313" key="2">
    <source>
        <dbReference type="EMBL" id="MFJ1266948.1"/>
    </source>
</evidence>